<feature type="transmembrane region" description="Helical" evidence="9">
    <location>
        <begin position="133"/>
        <end position="156"/>
    </location>
</feature>
<evidence type="ECO:0000256" key="6">
    <source>
        <dbReference type="ARBA" id="ARBA00022801"/>
    </source>
</evidence>
<feature type="transmembrane region" description="Helical" evidence="9">
    <location>
        <begin position="41"/>
        <end position="61"/>
    </location>
</feature>
<evidence type="ECO:0000313" key="13">
    <source>
        <dbReference type="Proteomes" id="UP000028006"/>
    </source>
</evidence>
<evidence type="ECO:0000256" key="1">
    <source>
        <dbReference type="ARBA" id="ARBA00006139"/>
    </source>
</evidence>
<dbReference type="EC" id="3.4.23.36" evidence="9"/>
<name>A0A081N7M9_9GAMM</name>
<dbReference type="NCBIfam" id="TIGR00077">
    <property type="entry name" value="lspA"/>
    <property type="match status" value="1"/>
</dbReference>
<keyword evidence="8 9" id="KW-0472">Membrane</keyword>
<dbReference type="Proteomes" id="UP000028006">
    <property type="component" value="Unassembled WGS sequence"/>
</dbReference>
<protein>
    <recommendedName>
        <fullName evidence="9">Lipoprotein signal peptidase</fullName>
        <ecNumber evidence="9">3.4.23.36</ecNumber>
    </recommendedName>
    <alternativeName>
        <fullName evidence="9">Prolipoprotein signal peptidase</fullName>
    </alternativeName>
    <alternativeName>
        <fullName evidence="9">Signal peptidase II</fullName>
        <shortName evidence="9">SPase II</shortName>
    </alternativeName>
</protein>
<dbReference type="eggNOG" id="COG0597">
    <property type="taxonomic scope" value="Bacteria"/>
</dbReference>
<accession>A0A081N7M9</accession>
<keyword evidence="2 9" id="KW-1003">Cell membrane</keyword>
<keyword evidence="6 9" id="KW-0378">Hydrolase</keyword>
<organism evidence="12 13">
    <name type="scientific">Endozoicomonas montiporae</name>
    <dbReference type="NCBI Taxonomy" id="1027273"/>
    <lineage>
        <taxon>Bacteria</taxon>
        <taxon>Pseudomonadati</taxon>
        <taxon>Pseudomonadota</taxon>
        <taxon>Gammaproteobacteria</taxon>
        <taxon>Oceanospirillales</taxon>
        <taxon>Endozoicomonadaceae</taxon>
        <taxon>Endozoicomonas</taxon>
    </lineage>
</organism>
<sequence length="171" mass="19507">MKEKSTGMVHWLWLSLIVVVLDQLSKYSVVDNFYLYEQLTVIPSFFSLTLAYNTGAAFSFLSNQGGWQRWFLSSVAVIVSLFLVSWLRRMEKGEGWQACSMALILGGALGNLYDRVVHGYVVDFLLVYYKDWYFPSFNVADVAITIGAAMLILDMFRDLSGQERKKSENNP</sequence>
<dbReference type="GO" id="GO:0006508">
    <property type="term" value="P:proteolysis"/>
    <property type="evidence" value="ECO:0007669"/>
    <property type="project" value="UniProtKB-KW"/>
</dbReference>
<dbReference type="Pfam" id="PF01252">
    <property type="entry name" value="Peptidase_A8"/>
    <property type="match status" value="1"/>
</dbReference>
<dbReference type="GO" id="GO:0005886">
    <property type="term" value="C:plasma membrane"/>
    <property type="evidence" value="ECO:0007669"/>
    <property type="project" value="UniProtKB-SubCell"/>
</dbReference>
<dbReference type="HAMAP" id="MF_00161">
    <property type="entry name" value="LspA"/>
    <property type="match status" value="1"/>
</dbReference>
<keyword evidence="13" id="KW-1185">Reference proteome</keyword>
<evidence type="ECO:0000256" key="7">
    <source>
        <dbReference type="ARBA" id="ARBA00022989"/>
    </source>
</evidence>
<keyword evidence="4 9" id="KW-0812">Transmembrane</keyword>
<keyword evidence="7 9" id="KW-1133">Transmembrane helix</keyword>
<comment type="catalytic activity">
    <reaction evidence="9 10">
        <text>Release of signal peptides from bacterial membrane prolipoproteins. Hydrolyzes -Xaa-Yaa-Zaa-|-(S,diacylglyceryl)Cys-, in which Xaa is hydrophobic (preferably Leu), and Yaa (Ala or Ser) and Zaa (Gly or Ala) have small, neutral side chains.</text>
        <dbReference type="EC" id="3.4.23.36"/>
    </reaction>
</comment>
<keyword evidence="5 9" id="KW-0064">Aspartyl protease</keyword>
<evidence type="ECO:0000256" key="10">
    <source>
        <dbReference type="RuleBase" id="RU000594"/>
    </source>
</evidence>
<feature type="transmembrane region" description="Helical" evidence="9">
    <location>
        <begin position="12"/>
        <end position="29"/>
    </location>
</feature>
<dbReference type="PANTHER" id="PTHR33695">
    <property type="entry name" value="LIPOPROTEIN SIGNAL PEPTIDASE"/>
    <property type="match status" value="1"/>
</dbReference>
<feature type="transmembrane region" description="Helical" evidence="9">
    <location>
        <begin position="67"/>
        <end position="87"/>
    </location>
</feature>
<dbReference type="UniPathway" id="UPA00665"/>
<dbReference type="PROSITE" id="PS00855">
    <property type="entry name" value="SPASE_II"/>
    <property type="match status" value="1"/>
</dbReference>
<dbReference type="AlphaFoldDB" id="A0A081N7M9"/>
<reference evidence="12 13" key="1">
    <citation type="submission" date="2014-06" db="EMBL/GenBank/DDBJ databases">
        <title>Whole Genome Sequences of Three Symbiotic Endozoicomonas Bacteria.</title>
        <authorList>
            <person name="Neave M.J."/>
            <person name="Apprill A."/>
            <person name="Voolstra C.R."/>
        </authorList>
    </citation>
    <scope>NUCLEOTIDE SEQUENCE [LARGE SCALE GENOMIC DNA]</scope>
    <source>
        <strain evidence="12 13">LMG 24815</strain>
    </source>
</reference>
<feature type="active site" evidence="9">
    <location>
        <position position="141"/>
    </location>
</feature>
<evidence type="ECO:0000256" key="4">
    <source>
        <dbReference type="ARBA" id="ARBA00022692"/>
    </source>
</evidence>
<evidence type="ECO:0000256" key="9">
    <source>
        <dbReference type="HAMAP-Rule" id="MF_00161"/>
    </source>
</evidence>
<comment type="caution">
    <text evidence="12">The sequence shown here is derived from an EMBL/GenBank/DDBJ whole genome shotgun (WGS) entry which is preliminary data.</text>
</comment>
<dbReference type="PANTHER" id="PTHR33695:SF1">
    <property type="entry name" value="LIPOPROTEIN SIGNAL PEPTIDASE"/>
    <property type="match status" value="1"/>
</dbReference>
<dbReference type="InterPro" id="IPR001872">
    <property type="entry name" value="Peptidase_A8"/>
</dbReference>
<proteinExistence type="inferred from homology"/>
<feature type="active site" evidence="9">
    <location>
        <position position="123"/>
    </location>
</feature>
<comment type="similarity">
    <text evidence="1 9 11">Belongs to the peptidase A8 family.</text>
</comment>
<evidence type="ECO:0000256" key="2">
    <source>
        <dbReference type="ARBA" id="ARBA00022475"/>
    </source>
</evidence>
<comment type="pathway">
    <text evidence="9">Protein modification; lipoprotein biosynthesis (signal peptide cleavage).</text>
</comment>
<evidence type="ECO:0000313" key="12">
    <source>
        <dbReference type="EMBL" id="KEQ14452.1"/>
    </source>
</evidence>
<comment type="subcellular location">
    <subcellularLocation>
        <location evidence="9">Cell membrane</location>
        <topology evidence="9">Multi-pass membrane protein</topology>
    </subcellularLocation>
</comment>
<evidence type="ECO:0000256" key="5">
    <source>
        <dbReference type="ARBA" id="ARBA00022750"/>
    </source>
</evidence>
<evidence type="ECO:0000256" key="11">
    <source>
        <dbReference type="RuleBase" id="RU004181"/>
    </source>
</evidence>
<dbReference type="EMBL" id="JOKG01000002">
    <property type="protein sequence ID" value="KEQ14452.1"/>
    <property type="molecule type" value="Genomic_DNA"/>
</dbReference>
<gene>
    <name evidence="9" type="primary">lspA</name>
    <name evidence="12" type="ORF">GZ77_08800</name>
</gene>
<keyword evidence="3 9" id="KW-0645">Protease</keyword>
<comment type="function">
    <text evidence="9 10">This protein specifically catalyzes the removal of signal peptides from prolipoproteins.</text>
</comment>
<evidence type="ECO:0000256" key="3">
    <source>
        <dbReference type="ARBA" id="ARBA00022670"/>
    </source>
</evidence>
<evidence type="ECO:0000256" key="8">
    <source>
        <dbReference type="ARBA" id="ARBA00023136"/>
    </source>
</evidence>
<dbReference type="GO" id="GO:0004190">
    <property type="term" value="F:aspartic-type endopeptidase activity"/>
    <property type="evidence" value="ECO:0007669"/>
    <property type="project" value="UniProtKB-UniRule"/>
</dbReference>
<dbReference type="PRINTS" id="PR00781">
    <property type="entry name" value="LIPOSIGPTASE"/>
</dbReference>
<dbReference type="RefSeq" id="WP_034874311.1">
    <property type="nucleotide sequence ID" value="NZ_JOKG01000002.1"/>
</dbReference>